<dbReference type="Pfam" id="PF00668">
    <property type="entry name" value="Condensation"/>
    <property type="match status" value="1"/>
</dbReference>
<dbReference type="Pfam" id="PF00501">
    <property type="entry name" value="AMP-binding"/>
    <property type="match status" value="1"/>
</dbReference>
<proteinExistence type="predicted"/>
<comment type="cofactor">
    <cofactor evidence="1">
        <name>pantetheine 4'-phosphate</name>
        <dbReference type="ChEBI" id="CHEBI:47942"/>
    </cofactor>
</comment>
<dbReference type="PANTHER" id="PTHR45527">
    <property type="entry name" value="NONRIBOSOMAL PEPTIDE SYNTHETASE"/>
    <property type="match status" value="1"/>
</dbReference>
<dbReference type="InterPro" id="IPR010071">
    <property type="entry name" value="AA_adenyl_dom"/>
</dbReference>
<dbReference type="InterPro" id="IPR045851">
    <property type="entry name" value="AMP-bd_C_sf"/>
</dbReference>
<dbReference type="InterPro" id="IPR023213">
    <property type="entry name" value="CAT-like_dom_sf"/>
</dbReference>
<dbReference type="InterPro" id="IPR009081">
    <property type="entry name" value="PP-bd_ACP"/>
</dbReference>
<feature type="domain" description="Carrier" evidence="4">
    <location>
        <begin position="990"/>
        <end position="1064"/>
    </location>
</feature>
<dbReference type="SUPFAM" id="SSF52777">
    <property type="entry name" value="CoA-dependent acyltransferases"/>
    <property type="match status" value="2"/>
</dbReference>
<gene>
    <name evidence="5" type="ORF">NDI37_03305</name>
</gene>
<dbReference type="Gene3D" id="1.10.1200.10">
    <property type="entry name" value="ACP-like"/>
    <property type="match status" value="1"/>
</dbReference>
<dbReference type="Gene3D" id="3.40.50.980">
    <property type="match status" value="2"/>
</dbReference>
<dbReference type="PROSITE" id="PS50075">
    <property type="entry name" value="CARRIER"/>
    <property type="match status" value="1"/>
</dbReference>
<dbReference type="Pfam" id="PF13193">
    <property type="entry name" value="AMP-binding_C"/>
    <property type="match status" value="1"/>
</dbReference>
<evidence type="ECO:0000256" key="3">
    <source>
        <dbReference type="ARBA" id="ARBA00022553"/>
    </source>
</evidence>
<evidence type="ECO:0000256" key="1">
    <source>
        <dbReference type="ARBA" id="ARBA00001957"/>
    </source>
</evidence>
<dbReference type="NCBIfam" id="TIGR01733">
    <property type="entry name" value="AA-adenyl-dom"/>
    <property type="match status" value="1"/>
</dbReference>
<dbReference type="CDD" id="cd05930">
    <property type="entry name" value="A_NRPS"/>
    <property type="match status" value="1"/>
</dbReference>
<dbReference type="InterPro" id="IPR020806">
    <property type="entry name" value="PKS_PP-bd"/>
</dbReference>
<dbReference type="PROSITE" id="PS00012">
    <property type="entry name" value="PHOSPHOPANTETHEINE"/>
    <property type="match status" value="1"/>
</dbReference>
<dbReference type="Pfam" id="PF00550">
    <property type="entry name" value="PP-binding"/>
    <property type="match status" value="1"/>
</dbReference>
<dbReference type="CDD" id="cd19543">
    <property type="entry name" value="DCL_NRPS"/>
    <property type="match status" value="1"/>
</dbReference>
<protein>
    <submittedName>
        <fullName evidence="5">Non-ribosomal peptide synthetase</fullName>
    </submittedName>
</protein>
<dbReference type="InterPro" id="IPR020845">
    <property type="entry name" value="AMP-binding_CS"/>
</dbReference>
<dbReference type="SUPFAM" id="SSF47336">
    <property type="entry name" value="ACP-like"/>
    <property type="match status" value="1"/>
</dbReference>
<dbReference type="EMBL" id="JAMPKK010000004">
    <property type="protein sequence ID" value="MEP0863492.1"/>
    <property type="molecule type" value="Genomic_DNA"/>
</dbReference>
<sequence>MKVENLQDIYELSPAQQGILFHSLYTPESGVYFLQLHYSLQGYLDVSAFEQAWQKVIARHPALRTSFHWEDLEKPLQVVHQHIKVPLVQHDLQKLSPSEQQEHLQTLLEIDRQGFDLSEAPLMRLNLLQLGEKSYQFIWSKHHLILDGWSTALVLKEVVEIYAALSQGQQEPDLPISSYGDYIAWLQQQDLSKAEAFWREKLKGFNPFTKRLGLDVSSRLQKDCNQQVLQLSSTTTAALQSLARQHQLTLNTLVQGAWALLLSRRSGENDVVYGATVSGRPADLAGAESMVGLLINTLPVRVQVKPEQPLLAWLKQLQAQLVEMRQYEYSPLVEVQGWSEVPRGQPLFESILVFENYPVDRILQEWKVNLEIQNFTVFEKTNYPLTVFAIPGSELELRILYDCCRFDAAEIIRMLSHFQTLLAGMATNPQQRLCDLPLLTEAEVHQQLVEWNNQKADYPKQCLHQLFEAQVERTPDAIAVVFEDEKLTYRELNEQANKIAHYLLRLGVGTEELVGISVERSLHTIIAIFGILKAGAAYVPLDPAYPSDRLAFMLNDAQVSVLLTHSALKDRYSDKIPSSCRSVCLDTDWDRNIAQESFQNPTNRVTSDNLAYVIYTSGSTGTPKGVLGRHQGAVNRCYWAAYPFNTDDICCQKTSLNFVDSVWEIFAPLLHGLRTVIIADEVVKDPCQLVQTLSEQQVTRIVLVPSLLRVILDTFADLSSRLPKLKYWVSSGEALSVELCQRFRQRMPQSRLINLYGSSEVSADVTWYDTTENVLDSCVPIGRPIANTCYFLLDSNLQLVPIGVPGELYIGGDGLARGYLNQPELTAEKFIPNPFNQAIKSQKSKDSSLLVSSDHLYKTGDLARYLPTGDIEFLGRLDHQVKIRGYRIEVGEIEALLVQHPAVREAVVLTREDETGDKRLVAYVVPDDQLINSKSSQLRQFLKEKLPEYMVPSAFVMLPALPLTPNGKVDRNSLPAPETFSAERETVFVAPQTQTEKELAEIWSAVLGVQAGIYDNFFDLGGHSLIATQLLSRVRTNFGVDISLRNFFASSTIKNLAEMVEEALLVSSSTDIDEMLDQLEGLEEDEIQKILIDCQNEGD</sequence>
<comment type="caution">
    <text evidence="5">The sequence shown here is derived from an EMBL/GenBank/DDBJ whole genome shotgun (WGS) entry which is preliminary data.</text>
</comment>
<keyword evidence="2" id="KW-0596">Phosphopantetheine</keyword>
<dbReference type="Gene3D" id="3.30.559.10">
    <property type="entry name" value="Chloramphenicol acetyltransferase-like domain"/>
    <property type="match status" value="1"/>
</dbReference>
<dbReference type="InterPro" id="IPR006162">
    <property type="entry name" value="Ppantetheine_attach_site"/>
</dbReference>
<dbReference type="Gene3D" id="3.30.559.30">
    <property type="entry name" value="Nonribosomal peptide synthetase, condensation domain"/>
    <property type="match status" value="1"/>
</dbReference>
<dbReference type="SUPFAM" id="SSF56801">
    <property type="entry name" value="Acetyl-CoA synthetase-like"/>
    <property type="match status" value="1"/>
</dbReference>
<dbReference type="InterPro" id="IPR036736">
    <property type="entry name" value="ACP-like_sf"/>
</dbReference>
<reference evidence="5 6" key="1">
    <citation type="submission" date="2022-04" db="EMBL/GenBank/DDBJ databases">
        <title>Positive selection, recombination, and allopatry shape intraspecific diversity of widespread and dominant cyanobacteria.</title>
        <authorList>
            <person name="Wei J."/>
            <person name="Shu W."/>
            <person name="Hu C."/>
        </authorList>
    </citation>
    <scope>NUCLEOTIDE SEQUENCE [LARGE SCALE GENOMIC DNA]</scope>
    <source>
        <strain evidence="5 6">GB2-A5</strain>
    </source>
</reference>
<evidence type="ECO:0000256" key="2">
    <source>
        <dbReference type="ARBA" id="ARBA00022450"/>
    </source>
</evidence>
<evidence type="ECO:0000313" key="6">
    <source>
        <dbReference type="Proteomes" id="UP001442494"/>
    </source>
</evidence>
<dbReference type="PANTHER" id="PTHR45527:SF1">
    <property type="entry name" value="FATTY ACID SYNTHASE"/>
    <property type="match status" value="1"/>
</dbReference>
<dbReference type="InterPro" id="IPR000873">
    <property type="entry name" value="AMP-dep_synth/lig_dom"/>
</dbReference>
<dbReference type="InterPro" id="IPR025110">
    <property type="entry name" value="AMP-bd_C"/>
</dbReference>
<name>A0ABV0JJ82_9CYAN</name>
<dbReference type="InterPro" id="IPR001242">
    <property type="entry name" value="Condensation_dom"/>
</dbReference>
<dbReference type="RefSeq" id="WP_190422049.1">
    <property type="nucleotide sequence ID" value="NZ_JAMPKK010000004.1"/>
</dbReference>
<organism evidence="5 6">
    <name type="scientific">Funiculus sociatus GB2-A5</name>
    <dbReference type="NCBI Taxonomy" id="2933946"/>
    <lineage>
        <taxon>Bacteria</taxon>
        <taxon>Bacillati</taxon>
        <taxon>Cyanobacteriota</taxon>
        <taxon>Cyanophyceae</taxon>
        <taxon>Coleofasciculales</taxon>
        <taxon>Coleofasciculaceae</taxon>
        <taxon>Funiculus</taxon>
    </lineage>
</organism>
<accession>A0ABV0JJ82</accession>
<dbReference type="Proteomes" id="UP001442494">
    <property type="component" value="Unassembled WGS sequence"/>
</dbReference>
<keyword evidence="3" id="KW-0597">Phosphoprotein</keyword>
<dbReference type="PROSITE" id="PS00455">
    <property type="entry name" value="AMP_BINDING"/>
    <property type="match status" value="1"/>
</dbReference>
<evidence type="ECO:0000313" key="5">
    <source>
        <dbReference type="EMBL" id="MEP0863492.1"/>
    </source>
</evidence>
<dbReference type="Gene3D" id="3.30.300.30">
    <property type="match status" value="1"/>
</dbReference>
<evidence type="ECO:0000259" key="4">
    <source>
        <dbReference type="PROSITE" id="PS50075"/>
    </source>
</evidence>
<keyword evidence="6" id="KW-1185">Reference proteome</keyword>
<dbReference type="Gene3D" id="2.30.38.10">
    <property type="entry name" value="Luciferase, Domain 3"/>
    <property type="match status" value="1"/>
</dbReference>
<dbReference type="SMART" id="SM00823">
    <property type="entry name" value="PKS_PP"/>
    <property type="match status" value="1"/>
</dbReference>